<accession>A0A7J0BGM6</accession>
<comment type="caution">
    <text evidence="2">The sequence shown here is derived from an EMBL/GenBank/DDBJ whole genome shotgun (WGS) entry which is preliminary data.</text>
</comment>
<dbReference type="InterPro" id="IPR011051">
    <property type="entry name" value="RmlC_Cupin_sf"/>
</dbReference>
<evidence type="ECO:0000313" key="3">
    <source>
        <dbReference type="Proteomes" id="UP000503840"/>
    </source>
</evidence>
<dbReference type="EMBL" id="BLVO01000012">
    <property type="protein sequence ID" value="GFM32859.1"/>
    <property type="molecule type" value="Genomic_DNA"/>
</dbReference>
<name>A0A7J0BGM6_9BACT</name>
<reference evidence="2 3" key="1">
    <citation type="submission" date="2020-05" db="EMBL/GenBank/DDBJ databases">
        <title>Draft genome sequence of Desulfovibrio sp. strain HN2T.</title>
        <authorList>
            <person name="Ueno A."/>
            <person name="Tamazawa S."/>
            <person name="Tamamura S."/>
            <person name="Murakami T."/>
            <person name="Kiyama T."/>
            <person name="Inomata H."/>
            <person name="Amano Y."/>
            <person name="Miyakawa K."/>
            <person name="Tamaki H."/>
            <person name="Naganuma T."/>
            <person name="Kaneko K."/>
        </authorList>
    </citation>
    <scope>NUCLEOTIDE SEQUENCE [LARGE SCALE GENOMIC DNA]</scope>
    <source>
        <strain evidence="2 3">HN2</strain>
    </source>
</reference>
<gene>
    <name evidence="2" type="ORF">DSM101010T_12240</name>
</gene>
<keyword evidence="3" id="KW-1185">Reference proteome</keyword>
<proteinExistence type="predicted"/>
<dbReference type="AlphaFoldDB" id="A0A7J0BGM6"/>
<protein>
    <recommendedName>
        <fullName evidence="1">Cupin type-2 domain-containing protein</fullName>
    </recommendedName>
</protein>
<dbReference type="Proteomes" id="UP000503840">
    <property type="component" value="Unassembled WGS sequence"/>
</dbReference>
<dbReference type="InterPro" id="IPR014710">
    <property type="entry name" value="RmlC-like_jellyroll"/>
</dbReference>
<dbReference type="Gene3D" id="2.60.120.10">
    <property type="entry name" value="Jelly Rolls"/>
    <property type="match status" value="1"/>
</dbReference>
<sequence>MLNNPFLNSHIALADADICCSEVSWNPHPAFTGVALRHMVTSGHTQGRFSIHLVRVDPGCVLETHNHPDNWEFHSVVSGSARCELDGRITEYAAGVCGVMPQGVAHKVVAGDDGVFILATFVPALL</sequence>
<evidence type="ECO:0000313" key="2">
    <source>
        <dbReference type="EMBL" id="GFM32859.1"/>
    </source>
</evidence>
<feature type="domain" description="Cupin type-2" evidence="1">
    <location>
        <begin position="53"/>
        <end position="114"/>
    </location>
</feature>
<organism evidence="2 3">
    <name type="scientific">Desulfovibrio subterraneus</name>
    <dbReference type="NCBI Taxonomy" id="2718620"/>
    <lineage>
        <taxon>Bacteria</taxon>
        <taxon>Pseudomonadati</taxon>
        <taxon>Thermodesulfobacteriota</taxon>
        <taxon>Desulfovibrionia</taxon>
        <taxon>Desulfovibrionales</taxon>
        <taxon>Desulfovibrionaceae</taxon>
        <taxon>Desulfovibrio</taxon>
    </lineage>
</organism>
<dbReference type="Pfam" id="PF07883">
    <property type="entry name" value="Cupin_2"/>
    <property type="match status" value="1"/>
</dbReference>
<dbReference type="InterPro" id="IPR013096">
    <property type="entry name" value="Cupin_2"/>
</dbReference>
<dbReference type="SUPFAM" id="SSF51182">
    <property type="entry name" value="RmlC-like cupins"/>
    <property type="match status" value="1"/>
</dbReference>
<evidence type="ECO:0000259" key="1">
    <source>
        <dbReference type="Pfam" id="PF07883"/>
    </source>
</evidence>
<dbReference type="RefSeq" id="WP_174404526.1">
    <property type="nucleotide sequence ID" value="NZ_BLVO01000012.1"/>
</dbReference>